<gene>
    <name evidence="3" type="ORF">V473_12600</name>
</gene>
<keyword evidence="2" id="KW-1277">Toxin-antitoxin system</keyword>
<organism evidence="3 4">
    <name type="scientific">Sphingobium cupriresistens LL01</name>
    <dbReference type="NCBI Taxonomy" id="1420583"/>
    <lineage>
        <taxon>Bacteria</taxon>
        <taxon>Pseudomonadati</taxon>
        <taxon>Pseudomonadota</taxon>
        <taxon>Alphaproteobacteria</taxon>
        <taxon>Sphingomonadales</taxon>
        <taxon>Sphingomonadaceae</taxon>
        <taxon>Sphingobium</taxon>
    </lineage>
</organism>
<dbReference type="InterPro" id="IPR035093">
    <property type="entry name" value="RelE/ParE_toxin_dom_sf"/>
</dbReference>
<dbReference type="NCBIfam" id="TIGR02385">
    <property type="entry name" value="RelE_StbE"/>
    <property type="match status" value="1"/>
</dbReference>
<dbReference type="Proteomes" id="UP000052232">
    <property type="component" value="Unassembled WGS sequence"/>
</dbReference>
<evidence type="ECO:0000313" key="4">
    <source>
        <dbReference type="Proteomes" id="UP000052232"/>
    </source>
</evidence>
<dbReference type="Gene3D" id="3.30.2310.20">
    <property type="entry name" value="RelE-like"/>
    <property type="match status" value="1"/>
</dbReference>
<evidence type="ECO:0000256" key="2">
    <source>
        <dbReference type="ARBA" id="ARBA00022649"/>
    </source>
</evidence>
<sequence length="90" mass="10299">MPVVWRASALRKLESVIDYIEIRNPAAADRIGAAIQHAADRLPDHPYLHRPGRVSGTREAVVHPNYILVYRVMADRIQILALHHSRQQYP</sequence>
<keyword evidence="4" id="KW-1185">Reference proteome</keyword>
<dbReference type="PANTHER" id="PTHR33755">
    <property type="entry name" value="TOXIN PARE1-RELATED"/>
    <property type="match status" value="1"/>
</dbReference>
<reference evidence="3 4" key="1">
    <citation type="journal article" date="2015" name="G3 (Bethesda)">
        <title>Insights into Ongoing Evolution of the Hexachlorocyclohexane Catabolic Pathway from Comparative Genomics of Ten Sphingomonadaceae Strains.</title>
        <authorList>
            <person name="Pearce S.L."/>
            <person name="Oakeshott J.G."/>
            <person name="Pandey G."/>
        </authorList>
    </citation>
    <scope>NUCLEOTIDE SEQUENCE [LARGE SCALE GENOMIC DNA]</scope>
    <source>
        <strain evidence="3 4">LL01</strain>
    </source>
</reference>
<dbReference type="AlphaFoldDB" id="A0A0J7XWN6"/>
<dbReference type="PATRIC" id="fig|1420583.3.peg.2326"/>
<dbReference type="EMBL" id="JACT01000002">
    <property type="protein sequence ID" value="KMS55578.1"/>
    <property type="molecule type" value="Genomic_DNA"/>
</dbReference>
<comment type="caution">
    <text evidence="3">The sequence shown here is derived from an EMBL/GenBank/DDBJ whole genome shotgun (WGS) entry which is preliminary data.</text>
</comment>
<dbReference type="InterPro" id="IPR007712">
    <property type="entry name" value="RelE/ParE_toxin"/>
</dbReference>
<dbReference type="InterPro" id="IPR051803">
    <property type="entry name" value="TA_system_RelE-like_toxin"/>
</dbReference>
<proteinExistence type="inferred from homology"/>
<name>A0A0J7XWN6_9SPHN</name>
<evidence type="ECO:0000256" key="1">
    <source>
        <dbReference type="ARBA" id="ARBA00006226"/>
    </source>
</evidence>
<dbReference type="STRING" id="1420583.V473_12600"/>
<accession>A0A0J7XWN6</accession>
<evidence type="ECO:0000313" key="3">
    <source>
        <dbReference type="EMBL" id="KMS55578.1"/>
    </source>
</evidence>
<comment type="similarity">
    <text evidence="1">Belongs to the RelE toxin family.</text>
</comment>
<dbReference type="Pfam" id="PF05016">
    <property type="entry name" value="ParE_toxin"/>
    <property type="match status" value="1"/>
</dbReference>
<protein>
    <submittedName>
        <fullName evidence="3">Addiction module antitoxin</fullName>
    </submittedName>
</protein>